<feature type="repeat" description="TPR" evidence="3">
    <location>
        <begin position="737"/>
        <end position="770"/>
    </location>
</feature>
<dbReference type="Proteomes" id="UP000708208">
    <property type="component" value="Unassembled WGS sequence"/>
</dbReference>
<evidence type="ECO:0000256" key="3">
    <source>
        <dbReference type="PROSITE-ProRule" id="PRU00339"/>
    </source>
</evidence>
<dbReference type="SMART" id="SM00028">
    <property type="entry name" value="TPR"/>
    <property type="match status" value="9"/>
</dbReference>
<comment type="caution">
    <text evidence="6">The sequence shown here is derived from an EMBL/GenBank/DDBJ whole genome shotgun (WGS) entry which is preliminary data.</text>
</comment>
<dbReference type="Pfam" id="PF13424">
    <property type="entry name" value="TPR_12"/>
    <property type="match status" value="4"/>
</dbReference>
<organism evidence="6 7">
    <name type="scientific">Allacma fusca</name>
    <dbReference type="NCBI Taxonomy" id="39272"/>
    <lineage>
        <taxon>Eukaryota</taxon>
        <taxon>Metazoa</taxon>
        <taxon>Ecdysozoa</taxon>
        <taxon>Arthropoda</taxon>
        <taxon>Hexapoda</taxon>
        <taxon>Collembola</taxon>
        <taxon>Symphypleona</taxon>
        <taxon>Sminthuridae</taxon>
        <taxon>Allacma</taxon>
    </lineage>
</organism>
<keyword evidence="1" id="KW-0677">Repeat</keyword>
<dbReference type="InterPro" id="IPR049945">
    <property type="entry name" value="AAA_22"/>
</dbReference>
<proteinExistence type="predicted"/>
<gene>
    <name evidence="6" type="ORF">AFUS01_LOCUS25586</name>
</gene>
<evidence type="ECO:0000256" key="1">
    <source>
        <dbReference type="ARBA" id="ARBA00022737"/>
    </source>
</evidence>
<keyword evidence="2 3" id="KW-0802">TPR repeat</keyword>
<dbReference type="EMBL" id="CAJVCH010330975">
    <property type="protein sequence ID" value="CAG7787059.1"/>
    <property type="molecule type" value="Genomic_DNA"/>
</dbReference>
<feature type="region of interest" description="Disordered" evidence="4">
    <location>
        <begin position="411"/>
        <end position="430"/>
    </location>
</feature>
<feature type="domain" description="ORC1/DEAH AAA+ ATPase" evidence="5">
    <location>
        <begin position="92"/>
        <end position="183"/>
    </location>
</feature>
<evidence type="ECO:0000259" key="5">
    <source>
        <dbReference type="Pfam" id="PF13401"/>
    </source>
</evidence>
<dbReference type="Pfam" id="PF13401">
    <property type="entry name" value="AAA_22"/>
    <property type="match status" value="1"/>
</dbReference>
<reference evidence="6" key="1">
    <citation type="submission" date="2021-06" db="EMBL/GenBank/DDBJ databases">
        <authorList>
            <person name="Hodson N. C."/>
            <person name="Mongue J. A."/>
            <person name="Jaron S. K."/>
        </authorList>
    </citation>
    <scope>NUCLEOTIDE SEQUENCE</scope>
</reference>
<sequence length="962" mass="108857">MSYNLKERFMDPSNVTSITTGVAGSITAERVQVNVHTHETIQPGKVPPESIEFNTQDHIPSFTGRKTILAELHDVIEQNKTTGQLTVLSQTSVITGMGGVGKTETVRKYLNEYKAEYTHTLWINAETYSEAKSCFYRLAALISISPTDFEGNPKQDKFVVEEIYDFICRKPALIIFDNAQSLDKLNEDGTIRPFLPGTIKTGWTNPAIIVTSRNRDWGHIQPIELPGLTDTECFELLRSQLEFEDSPENRGLAKEISDLCEGLPLMVQQVIAVIKEETEVRDAMDEQPYTMADFLSDIREGRQDYLEKRPADPCVGDSASQIFRITFNKLVGREHGLLAMRLLGIMALLNPDNIPTTLLRFLLKTDKPRDVPQALILLNKYNLVTKCQNFYKIHRVLQLVIVSANDDINHSNSGSENESAAKRLKTSNDGSSTDQILAEIIPQMHQFLSQMEPTESNAYTILQNGVRLAKHIYNRQNGSSKTSEYLEFLELLSQKLAFHRKDSDAEGVYREILRTPGFSDRQNNESKNIQMNLALALTNQGKHSDAAEIYTKLLNHWEQILGQHHPTAMTIKHNLADVLRNQGKYNEAVVLYEGVLKNRGNVLGERHVDTVSTKNSLANVLRDQGKYPEAAQLFEEVLQYRENVLGSSHFATISTKNSLATVLDFQGKYEPAVVLYNDVIENRRNTLGRTHPETMNAISNLAIVFCRHHNLDKGAELFSEVIENKIAILGRTHPDTNKTRNNLASVYRNQSKYDEAVQIYNEIIENSTNVLGPKHPETLLYRFNLAKTFNNQGRYDEAITIFTEILETREAVLGPDHPSTMDTKHCLADGYHNKKEYKRAIELYKEVLKFRDKILGPDHLDTIDTKNNLATVLRDEEHFDDAVRLHEEVVKASENKLGPTHAKVLGYKNSLVEALIHQGSFSEAVTLCRQTLQSVEKVFEPTQSDVLKITNNLNRVLRLTGE</sequence>
<dbReference type="NCBIfam" id="NF040586">
    <property type="entry name" value="FxSxx_TPR"/>
    <property type="match status" value="1"/>
</dbReference>
<evidence type="ECO:0000313" key="7">
    <source>
        <dbReference type="Proteomes" id="UP000708208"/>
    </source>
</evidence>
<dbReference type="OrthoDB" id="8123811at2759"/>
<protein>
    <recommendedName>
        <fullName evidence="5">ORC1/DEAH AAA+ ATPase domain-containing protein</fullName>
    </recommendedName>
</protein>
<keyword evidence="7" id="KW-1185">Reference proteome</keyword>
<dbReference type="GO" id="GO:0043531">
    <property type="term" value="F:ADP binding"/>
    <property type="evidence" value="ECO:0007669"/>
    <property type="project" value="InterPro"/>
</dbReference>
<dbReference type="PANTHER" id="PTHR45641">
    <property type="entry name" value="TETRATRICOPEPTIDE REPEAT PROTEIN (AFU_ORTHOLOGUE AFUA_6G03870)"/>
    <property type="match status" value="1"/>
</dbReference>
<dbReference type="InterPro" id="IPR019734">
    <property type="entry name" value="TPR_rpt"/>
</dbReference>
<evidence type="ECO:0000313" key="6">
    <source>
        <dbReference type="EMBL" id="CAG7787059.1"/>
    </source>
</evidence>
<dbReference type="AlphaFoldDB" id="A0A8J2KKV2"/>
<name>A0A8J2KKV2_9HEXA</name>
<dbReference type="PROSITE" id="PS50005">
    <property type="entry name" value="TPR"/>
    <property type="match status" value="1"/>
</dbReference>
<dbReference type="PANTHER" id="PTHR45641:SF19">
    <property type="entry name" value="NEPHROCYSTIN-3"/>
    <property type="match status" value="1"/>
</dbReference>
<accession>A0A8J2KKV2</accession>
<evidence type="ECO:0000256" key="4">
    <source>
        <dbReference type="SAM" id="MobiDB-lite"/>
    </source>
</evidence>
<evidence type="ECO:0000256" key="2">
    <source>
        <dbReference type="ARBA" id="ARBA00022803"/>
    </source>
</evidence>
<dbReference type="Pfam" id="PF13374">
    <property type="entry name" value="TPR_10"/>
    <property type="match status" value="1"/>
</dbReference>